<proteinExistence type="predicted"/>
<reference evidence="1 2" key="1">
    <citation type="submission" date="2018-08" db="EMBL/GenBank/DDBJ databases">
        <authorList>
            <person name="Laetsch R D."/>
            <person name="Stevens L."/>
            <person name="Kumar S."/>
            <person name="Blaxter L. M."/>
        </authorList>
    </citation>
    <scope>NUCLEOTIDE SEQUENCE [LARGE SCALE GENOMIC DNA]</scope>
</reference>
<dbReference type="EMBL" id="UPTC01001695">
    <property type="protein sequence ID" value="VBB32396.1"/>
    <property type="molecule type" value="Genomic_DNA"/>
</dbReference>
<dbReference type="SUPFAM" id="SSF57302">
    <property type="entry name" value="Snake toxin-like"/>
    <property type="match status" value="1"/>
</dbReference>
<sequence>MLSIRRTLNGNLVKAINLQLIISHYTPSMSQVQIILFMPLTLAECLKCYSCDGPEECAAPREELCPQNNECFTVAQNYDTKLNGLRKGCSPTCDRVNIEGKLCRTCKFELCNGKTGLGKAFEKLGALPSRRPLGPKKSVNGKKRTSLLLLQLLVLIDVM</sequence>
<evidence type="ECO:0000313" key="2">
    <source>
        <dbReference type="Proteomes" id="UP000276991"/>
    </source>
</evidence>
<keyword evidence="2" id="KW-1185">Reference proteome</keyword>
<protein>
    <recommendedName>
        <fullName evidence="3">UPAR/Ly6 domain-containing protein</fullName>
    </recommendedName>
</protein>
<evidence type="ECO:0000313" key="1">
    <source>
        <dbReference type="EMBL" id="VBB32396.1"/>
    </source>
</evidence>
<dbReference type="AlphaFoldDB" id="A0A498SJD1"/>
<dbReference type="Proteomes" id="UP000276991">
    <property type="component" value="Unassembled WGS sequence"/>
</dbReference>
<accession>A0A498SJD1</accession>
<evidence type="ECO:0008006" key="3">
    <source>
        <dbReference type="Google" id="ProtNLM"/>
    </source>
</evidence>
<dbReference type="InterPro" id="IPR045860">
    <property type="entry name" value="Snake_toxin-like_sf"/>
</dbReference>
<dbReference type="OrthoDB" id="5802348at2759"/>
<name>A0A498SJD1_ACAVI</name>
<gene>
    <name evidence="1" type="ORF">NAV_LOCUS7187</name>
</gene>
<organism evidence="1 2">
    <name type="scientific">Acanthocheilonema viteae</name>
    <name type="common">Filarial nematode worm</name>
    <name type="synonym">Dipetalonema viteae</name>
    <dbReference type="NCBI Taxonomy" id="6277"/>
    <lineage>
        <taxon>Eukaryota</taxon>
        <taxon>Metazoa</taxon>
        <taxon>Ecdysozoa</taxon>
        <taxon>Nematoda</taxon>
        <taxon>Chromadorea</taxon>
        <taxon>Rhabditida</taxon>
        <taxon>Spirurina</taxon>
        <taxon>Spiruromorpha</taxon>
        <taxon>Filarioidea</taxon>
        <taxon>Onchocercidae</taxon>
        <taxon>Acanthocheilonema</taxon>
    </lineage>
</organism>